<dbReference type="PROSITE" id="PS50003">
    <property type="entry name" value="PH_DOMAIN"/>
    <property type="match status" value="1"/>
</dbReference>
<dbReference type="InterPro" id="IPR002219">
    <property type="entry name" value="PKC_DAG/PE"/>
</dbReference>
<dbReference type="CDD" id="cd20810">
    <property type="entry name" value="C1_VAV"/>
    <property type="match status" value="1"/>
</dbReference>
<comment type="caution">
    <text evidence="3">The sequence shown here is derived from an EMBL/GenBank/DDBJ whole genome shotgun (WGS) entry which is preliminary data.</text>
</comment>
<dbReference type="OrthoDB" id="5340910at2759"/>
<sequence length="224" mass="25933">MKKTSIRELRWSFCWNLVHHKEKNVYTMYAQTEEQKRRWIKAIEDALTNIQPEECRRTDHLLVMNTFEKGASCSHCGKFMKGLFFQGYKCVRCAVHAHRECISQLHRCGIVQPPELPPRPPLLPIVNPMITARVPDSPSTLQAKKAIVLDQRLSRDLEIAILSTIPLNHLINHFLLPKYLELRRNARSSLICLGIFCMYVDHEEGMKVSRKRWSSKLASQSAPS</sequence>
<proteinExistence type="predicted"/>
<dbReference type="InterPro" id="IPR001849">
    <property type="entry name" value="PH_domain"/>
</dbReference>
<feature type="domain" description="PH" evidence="1">
    <location>
        <begin position="1"/>
        <end position="48"/>
    </location>
</feature>
<evidence type="ECO:0000313" key="3">
    <source>
        <dbReference type="EMBL" id="CAG7727243.1"/>
    </source>
</evidence>
<evidence type="ECO:0000259" key="2">
    <source>
        <dbReference type="PROSITE" id="PS50081"/>
    </source>
</evidence>
<dbReference type="PROSITE" id="PS50081">
    <property type="entry name" value="ZF_DAG_PE_2"/>
    <property type="match status" value="1"/>
</dbReference>
<dbReference type="Proteomes" id="UP000708208">
    <property type="component" value="Unassembled WGS sequence"/>
</dbReference>
<protein>
    <submittedName>
        <fullName evidence="3">Uncharacterized protein</fullName>
    </submittedName>
</protein>
<name>A0A8J2K0C5_9HEXA</name>
<reference evidence="3" key="1">
    <citation type="submission" date="2021-06" db="EMBL/GenBank/DDBJ databases">
        <authorList>
            <person name="Hodson N. C."/>
            <person name="Mongue J. A."/>
            <person name="Jaron S. K."/>
        </authorList>
    </citation>
    <scope>NUCLEOTIDE SEQUENCE</scope>
</reference>
<dbReference type="PANTHER" id="PTHR45818:SF3">
    <property type="entry name" value="PROTEIN VAV"/>
    <property type="match status" value="1"/>
</dbReference>
<dbReference type="GO" id="GO:0005737">
    <property type="term" value="C:cytoplasm"/>
    <property type="evidence" value="ECO:0007669"/>
    <property type="project" value="TreeGrafter"/>
</dbReference>
<dbReference type="GO" id="GO:0016477">
    <property type="term" value="P:cell migration"/>
    <property type="evidence" value="ECO:0007669"/>
    <property type="project" value="TreeGrafter"/>
</dbReference>
<keyword evidence="4" id="KW-1185">Reference proteome</keyword>
<dbReference type="GO" id="GO:0005085">
    <property type="term" value="F:guanyl-nucleotide exchange factor activity"/>
    <property type="evidence" value="ECO:0007669"/>
    <property type="project" value="TreeGrafter"/>
</dbReference>
<dbReference type="AlphaFoldDB" id="A0A8J2K0C5"/>
<evidence type="ECO:0000259" key="1">
    <source>
        <dbReference type="PROSITE" id="PS50003"/>
    </source>
</evidence>
<gene>
    <name evidence="3" type="ORF">AFUS01_LOCUS16095</name>
</gene>
<accession>A0A8J2K0C5</accession>
<evidence type="ECO:0000313" key="4">
    <source>
        <dbReference type="Proteomes" id="UP000708208"/>
    </source>
</evidence>
<dbReference type="EMBL" id="CAJVCH010145687">
    <property type="protein sequence ID" value="CAG7727243.1"/>
    <property type="molecule type" value="Genomic_DNA"/>
</dbReference>
<dbReference type="Pfam" id="PF00130">
    <property type="entry name" value="C1_1"/>
    <property type="match status" value="1"/>
</dbReference>
<organism evidence="3 4">
    <name type="scientific">Allacma fusca</name>
    <dbReference type="NCBI Taxonomy" id="39272"/>
    <lineage>
        <taxon>Eukaryota</taxon>
        <taxon>Metazoa</taxon>
        <taxon>Ecdysozoa</taxon>
        <taxon>Arthropoda</taxon>
        <taxon>Hexapoda</taxon>
        <taxon>Collembola</taxon>
        <taxon>Symphypleona</taxon>
        <taxon>Sminthuridae</taxon>
        <taxon>Allacma</taxon>
    </lineage>
</organism>
<feature type="domain" description="Phorbol-ester/DAG-type" evidence="2">
    <location>
        <begin position="59"/>
        <end position="108"/>
    </location>
</feature>
<dbReference type="SMART" id="SM00109">
    <property type="entry name" value="C1"/>
    <property type="match status" value="1"/>
</dbReference>
<dbReference type="PROSITE" id="PS00479">
    <property type="entry name" value="ZF_DAG_PE_1"/>
    <property type="match status" value="1"/>
</dbReference>
<dbReference type="PANTHER" id="PTHR45818">
    <property type="entry name" value="PROTEIN VAV"/>
    <property type="match status" value="1"/>
</dbReference>